<accession>A0A6M3IU20</accession>
<gene>
    <name evidence="1" type="ORF">MM415B01206_0021</name>
</gene>
<protein>
    <submittedName>
        <fullName evidence="1">Uncharacterized protein</fullName>
    </submittedName>
</protein>
<proteinExistence type="predicted"/>
<reference evidence="1" key="1">
    <citation type="submission" date="2020-03" db="EMBL/GenBank/DDBJ databases">
        <title>The deep terrestrial virosphere.</title>
        <authorList>
            <person name="Holmfeldt K."/>
            <person name="Nilsson E."/>
            <person name="Simone D."/>
            <person name="Lopez-Fernandez M."/>
            <person name="Wu X."/>
            <person name="de Brujin I."/>
            <person name="Lundin D."/>
            <person name="Andersson A."/>
            <person name="Bertilsson S."/>
            <person name="Dopson M."/>
        </authorList>
    </citation>
    <scope>NUCLEOTIDE SEQUENCE</scope>
    <source>
        <strain evidence="1">MM415B01206</strain>
    </source>
</reference>
<organism evidence="1">
    <name type="scientific">viral metagenome</name>
    <dbReference type="NCBI Taxonomy" id="1070528"/>
    <lineage>
        <taxon>unclassified sequences</taxon>
        <taxon>metagenomes</taxon>
        <taxon>organismal metagenomes</taxon>
    </lineage>
</organism>
<sequence length="55" mass="6990">MTQGIFNVDLYEPMWSWWFKPVFGNRKNYYRYQETVRERERDLWFKALRLGILIK</sequence>
<dbReference type="EMBL" id="MT141393">
    <property type="protein sequence ID" value="QJA60052.1"/>
    <property type="molecule type" value="Genomic_DNA"/>
</dbReference>
<dbReference type="AlphaFoldDB" id="A0A6M3IU20"/>
<name>A0A6M3IU20_9ZZZZ</name>
<evidence type="ECO:0000313" key="1">
    <source>
        <dbReference type="EMBL" id="QJA60052.1"/>
    </source>
</evidence>